<dbReference type="CTD" id="20243567"/>
<evidence type="ECO:0000313" key="2">
    <source>
        <dbReference type="Proteomes" id="UP000030746"/>
    </source>
</evidence>
<dbReference type="RefSeq" id="XP_009063583.1">
    <property type="nucleotide sequence ID" value="XM_009065335.1"/>
</dbReference>
<dbReference type="Gene3D" id="2.60.120.260">
    <property type="entry name" value="Galactose-binding domain-like"/>
    <property type="match status" value="1"/>
</dbReference>
<dbReference type="HOGENOM" id="CLU_1827175_0_0_1"/>
<keyword evidence="2" id="KW-1185">Reference proteome</keyword>
<sequence>MATCALKSLNGFSIHVNRENETPELCYKDNIVRYTTPAVNNIECSQVITGRYVNISNFHINRDARYLVLCEVEIDVISMPSIYYHFTSVCSNGTFGSDCNNFCHCLNYERCSENAECPGECADGWTGTTCNQSILYFFIMCQ</sequence>
<dbReference type="AlphaFoldDB" id="V3ZN27"/>
<dbReference type="Proteomes" id="UP000030746">
    <property type="component" value="Unassembled WGS sequence"/>
</dbReference>
<evidence type="ECO:0000313" key="1">
    <source>
        <dbReference type="EMBL" id="ESO85727.1"/>
    </source>
</evidence>
<dbReference type="KEGG" id="lgi:LOTGIDRAFT_176059"/>
<gene>
    <name evidence="1" type="ORF">LOTGIDRAFT_176059</name>
</gene>
<protein>
    <recommendedName>
        <fullName evidence="3">EGF-like domain-containing protein</fullName>
    </recommendedName>
</protein>
<evidence type="ECO:0008006" key="3">
    <source>
        <dbReference type="Google" id="ProtNLM"/>
    </source>
</evidence>
<reference evidence="1 2" key="1">
    <citation type="journal article" date="2013" name="Nature">
        <title>Insights into bilaterian evolution from three spiralian genomes.</title>
        <authorList>
            <person name="Simakov O."/>
            <person name="Marletaz F."/>
            <person name="Cho S.J."/>
            <person name="Edsinger-Gonzales E."/>
            <person name="Havlak P."/>
            <person name="Hellsten U."/>
            <person name="Kuo D.H."/>
            <person name="Larsson T."/>
            <person name="Lv J."/>
            <person name="Arendt D."/>
            <person name="Savage R."/>
            <person name="Osoegawa K."/>
            <person name="de Jong P."/>
            <person name="Grimwood J."/>
            <person name="Chapman J.A."/>
            <person name="Shapiro H."/>
            <person name="Aerts A."/>
            <person name="Otillar R.P."/>
            <person name="Terry A.Y."/>
            <person name="Boore J.L."/>
            <person name="Grigoriev I.V."/>
            <person name="Lindberg D.R."/>
            <person name="Seaver E.C."/>
            <person name="Weisblat D.A."/>
            <person name="Putnam N.H."/>
            <person name="Rokhsar D.S."/>
        </authorList>
    </citation>
    <scope>NUCLEOTIDE SEQUENCE [LARGE SCALE GENOMIC DNA]</scope>
</reference>
<accession>V3ZN27</accession>
<dbReference type="OrthoDB" id="6156466at2759"/>
<dbReference type="GeneID" id="20243567"/>
<organism evidence="1 2">
    <name type="scientific">Lottia gigantea</name>
    <name type="common">Giant owl limpet</name>
    <dbReference type="NCBI Taxonomy" id="225164"/>
    <lineage>
        <taxon>Eukaryota</taxon>
        <taxon>Metazoa</taxon>
        <taxon>Spiralia</taxon>
        <taxon>Lophotrochozoa</taxon>
        <taxon>Mollusca</taxon>
        <taxon>Gastropoda</taxon>
        <taxon>Patellogastropoda</taxon>
        <taxon>Lottioidea</taxon>
        <taxon>Lottiidae</taxon>
        <taxon>Lottia</taxon>
    </lineage>
</organism>
<dbReference type="EMBL" id="KB203259">
    <property type="protein sequence ID" value="ESO85727.1"/>
    <property type="molecule type" value="Genomic_DNA"/>
</dbReference>
<proteinExistence type="predicted"/>
<name>V3ZN27_LOTGI</name>